<evidence type="ECO:0000256" key="5">
    <source>
        <dbReference type="ARBA" id="ARBA00022777"/>
    </source>
</evidence>
<evidence type="ECO:0000259" key="12">
    <source>
        <dbReference type="PROSITE" id="PS50011"/>
    </source>
</evidence>
<reference evidence="13 14" key="1">
    <citation type="submission" date="2016-02" db="EMBL/GenBank/DDBJ databases">
        <title>Comparative genomic and transcriptomic foundation for Pichia pastoris.</title>
        <authorList>
            <person name="Love K.R."/>
            <person name="Shah K.A."/>
            <person name="Whittaker C.A."/>
            <person name="Wu J."/>
            <person name="Bartlett M.C."/>
            <person name="Ma D."/>
            <person name="Leeson R.L."/>
            <person name="Priest M."/>
            <person name="Young S.K."/>
            <person name="Love J.C."/>
        </authorList>
    </citation>
    <scope>NUCLEOTIDE SEQUENCE [LARGE SCALE GENOMIC DNA]</scope>
    <source>
        <strain evidence="13 14">ATCC 28485</strain>
    </source>
</reference>
<dbReference type="GO" id="GO:0004674">
    <property type="term" value="F:protein serine/threonine kinase activity"/>
    <property type="evidence" value="ECO:0007669"/>
    <property type="project" value="UniProtKB-KW"/>
</dbReference>
<dbReference type="Gene3D" id="1.10.510.10">
    <property type="entry name" value="Transferase(Phosphotransferase) domain 1"/>
    <property type="match status" value="1"/>
</dbReference>
<keyword evidence="3" id="KW-0808">Transferase</keyword>
<dbReference type="SUPFAM" id="SSF56112">
    <property type="entry name" value="Protein kinase-like (PK-like)"/>
    <property type="match status" value="1"/>
</dbReference>
<protein>
    <recommendedName>
        <fullName evidence="1">non-specific serine/threonine protein kinase</fullName>
        <ecNumber evidence="1">2.7.11.1</ecNumber>
    </recommendedName>
</protein>
<dbReference type="GO" id="GO:0005524">
    <property type="term" value="F:ATP binding"/>
    <property type="evidence" value="ECO:0007669"/>
    <property type="project" value="UniProtKB-UniRule"/>
</dbReference>
<feature type="domain" description="Protein kinase" evidence="12">
    <location>
        <begin position="154"/>
        <end position="435"/>
    </location>
</feature>
<evidence type="ECO:0000256" key="10">
    <source>
        <dbReference type="RuleBase" id="RU000304"/>
    </source>
</evidence>
<dbReference type="PROSITE" id="PS00107">
    <property type="entry name" value="PROTEIN_KINASE_ATP"/>
    <property type="match status" value="1"/>
</dbReference>
<dbReference type="InterPro" id="IPR011009">
    <property type="entry name" value="Kinase-like_dom_sf"/>
</dbReference>
<dbReference type="GO" id="GO:0030447">
    <property type="term" value="P:filamentous growth"/>
    <property type="evidence" value="ECO:0007669"/>
    <property type="project" value="UniProtKB-ARBA"/>
</dbReference>
<dbReference type="PANTHER" id="PTHR24343">
    <property type="entry name" value="SERINE/THREONINE KINASE"/>
    <property type="match status" value="1"/>
</dbReference>
<keyword evidence="6 9" id="KW-0067">ATP-binding</keyword>
<feature type="binding site" evidence="9">
    <location>
        <position position="183"/>
    </location>
    <ligand>
        <name>ATP</name>
        <dbReference type="ChEBI" id="CHEBI:30616"/>
    </ligand>
</feature>
<evidence type="ECO:0000313" key="14">
    <source>
        <dbReference type="Proteomes" id="UP000094565"/>
    </source>
</evidence>
<dbReference type="GO" id="GO:0005829">
    <property type="term" value="C:cytosol"/>
    <property type="evidence" value="ECO:0007669"/>
    <property type="project" value="TreeGrafter"/>
</dbReference>
<dbReference type="AlphaFoldDB" id="A0A1B2JBC4"/>
<sequence>MPNSKENLANQMNHLTVEDHPAVASELKSSKSSESFSNLFSGRKKLHHKLKELKNNSSEKLEKSNRSSLLSPRMSRSSKGESSISSDNSPNSSSTKLKRFFKNVLKPPTKIKHSKAKHEKAATSGASTPDFKQEVSDGGFFGADDMDELIQKYGIPGRLLGTGAGGSVSITERPSDHKMFAVKQFKAKSDRETTYDYRKKVQGEFLIASSLTHQNIIETYDLIEDGKSFLVVMEYIPYDFFNLVMSGLMTKHEIACYFRQIVNGVSYIHSKGLTHRDLKLDNCVVNESGILKIIDFGSATVFRYDYDNTIIKAKGIVGSDPYLAPEVFQTKAYDPRPVDIWSIAIIYCCMALKRFPWKIPRSSESSFRNFCATPNTDLDGNYLNEEDKAKEAKIQGPYRLFRLLPQSSRRLIARMLELDPPKRITVEEILDDVWFRSIDYCHYEIADDSQSSNNYRLVKTDDHQHHLVTDDDEKSDDK</sequence>
<feature type="compositionally biased region" description="Low complexity" evidence="11">
    <location>
        <begin position="25"/>
        <end position="41"/>
    </location>
</feature>
<keyword evidence="4 9" id="KW-0547">Nucleotide-binding</keyword>
<accession>A0A1B2JBC4</accession>
<comment type="catalytic activity">
    <reaction evidence="7">
        <text>L-threonyl-[protein] + ATP = O-phospho-L-threonyl-[protein] + ADP + H(+)</text>
        <dbReference type="Rhea" id="RHEA:46608"/>
        <dbReference type="Rhea" id="RHEA-COMP:11060"/>
        <dbReference type="Rhea" id="RHEA-COMP:11605"/>
        <dbReference type="ChEBI" id="CHEBI:15378"/>
        <dbReference type="ChEBI" id="CHEBI:30013"/>
        <dbReference type="ChEBI" id="CHEBI:30616"/>
        <dbReference type="ChEBI" id="CHEBI:61977"/>
        <dbReference type="ChEBI" id="CHEBI:456216"/>
        <dbReference type="EC" id="2.7.11.1"/>
    </reaction>
</comment>
<keyword evidence="2 10" id="KW-0723">Serine/threonine-protein kinase</keyword>
<feature type="compositionally biased region" description="Low complexity" evidence="11">
    <location>
        <begin position="66"/>
        <end position="94"/>
    </location>
</feature>
<dbReference type="Pfam" id="PF00069">
    <property type="entry name" value="Pkinase"/>
    <property type="match status" value="1"/>
</dbReference>
<dbReference type="InterPro" id="IPR000719">
    <property type="entry name" value="Prot_kinase_dom"/>
</dbReference>
<dbReference type="PANTHER" id="PTHR24343:SF137">
    <property type="entry name" value="SERINE_THREONINE-PROTEIN KINASE HRK1"/>
    <property type="match status" value="1"/>
</dbReference>
<evidence type="ECO:0000313" key="13">
    <source>
        <dbReference type="EMBL" id="ANZ75098.1"/>
    </source>
</evidence>
<dbReference type="PROSITE" id="PS00108">
    <property type="entry name" value="PROTEIN_KINASE_ST"/>
    <property type="match status" value="1"/>
</dbReference>
<dbReference type="Proteomes" id="UP000094565">
    <property type="component" value="Chromosome 2"/>
</dbReference>
<dbReference type="InterPro" id="IPR008271">
    <property type="entry name" value="Ser/Thr_kinase_AS"/>
</dbReference>
<evidence type="ECO:0000256" key="8">
    <source>
        <dbReference type="ARBA" id="ARBA00048679"/>
    </source>
</evidence>
<proteinExistence type="inferred from homology"/>
<evidence type="ECO:0000256" key="6">
    <source>
        <dbReference type="ARBA" id="ARBA00022840"/>
    </source>
</evidence>
<feature type="compositionally biased region" description="Basic residues" evidence="11">
    <location>
        <begin position="42"/>
        <end position="51"/>
    </location>
</feature>
<dbReference type="OrthoDB" id="6513151at2759"/>
<organism evidence="13 14">
    <name type="scientific">Komagataella pastoris</name>
    <name type="common">Yeast</name>
    <name type="synonym">Pichia pastoris</name>
    <dbReference type="NCBI Taxonomy" id="4922"/>
    <lineage>
        <taxon>Eukaryota</taxon>
        <taxon>Fungi</taxon>
        <taxon>Dikarya</taxon>
        <taxon>Ascomycota</taxon>
        <taxon>Saccharomycotina</taxon>
        <taxon>Pichiomycetes</taxon>
        <taxon>Pichiales</taxon>
        <taxon>Pichiaceae</taxon>
        <taxon>Komagataella</taxon>
    </lineage>
</organism>
<evidence type="ECO:0000256" key="2">
    <source>
        <dbReference type="ARBA" id="ARBA00022527"/>
    </source>
</evidence>
<evidence type="ECO:0000256" key="3">
    <source>
        <dbReference type="ARBA" id="ARBA00022679"/>
    </source>
</evidence>
<evidence type="ECO:0000256" key="1">
    <source>
        <dbReference type="ARBA" id="ARBA00012513"/>
    </source>
</evidence>
<dbReference type="PROSITE" id="PS50011">
    <property type="entry name" value="PROTEIN_KINASE_DOM"/>
    <property type="match status" value="1"/>
</dbReference>
<gene>
    <name evidence="13" type="primary">RTK1</name>
    <name evidence="13" type="ORF">ATY40_BA7502050</name>
</gene>
<dbReference type="InterPro" id="IPR017441">
    <property type="entry name" value="Protein_kinase_ATP_BS"/>
</dbReference>
<keyword evidence="5" id="KW-0418">Kinase</keyword>
<name>A0A1B2JBC4_PICPA</name>
<evidence type="ECO:0000256" key="7">
    <source>
        <dbReference type="ARBA" id="ARBA00047899"/>
    </source>
</evidence>
<dbReference type="EC" id="2.7.11.1" evidence="1"/>
<keyword evidence="14" id="KW-1185">Reference proteome</keyword>
<feature type="compositionally biased region" description="Basic residues" evidence="11">
    <location>
        <begin position="109"/>
        <end position="118"/>
    </location>
</feature>
<comment type="catalytic activity">
    <reaction evidence="8">
        <text>L-seryl-[protein] + ATP = O-phospho-L-seryl-[protein] + ADP + H(+)</text>
        <dbReference type="Rhea" id="RHEA:17989"/>
        <dbReference type="Rhea" id="RHEA-COMP:9863"/>
        <dbReference type="Rhea" id="RHEA-COMP:11604"/>
        <dbReference type="ChEBI" id="CHEBI:15378"/>
        <dbReference type="ChEBI" id="CHEBI:29999"/>
        <dbReference type="ChEBI" id="CHEBI:30616"/>
        <dbReference type="ChEBI" id="CHEBI:83421"/>
        <dbReference type="ChEBI" id="CHEBI:456216"/>
        <dbReference type="EC" id="2.7.11.1"/>
    </reaction>
</comment>
<evidence type="ECO:0000256" key="9">
    <source>
        <dbReference type="PROSITE-ProRule" id="PRU10141"/>
    </source>
</evidence>
<evidence type="ECO:0000256" key="4">
    <source>
        <dbReference type="ARBA" id="ARBA00022741"/>
    </source>
</evidence>
<feature type="compositionally biased region" description="Polar residues" evidence="11">
    <location>
        <begin position="1"/>
        <end position="14"/>
    </location>
</feature>
<feature type="compositionally biased region" description="Basic and acidic residues" evidence="11">
    <location>
        <begin position="52"/>
        <end position="65"/>
    </location>
</feature>
<comment type="similarity">
    <text evidence="10">Belongs to the protein kinase superfamily.</text>
</comment>
<dbReference type="EMBL" id="CP014585">
    <property type="protein sequence ID" value="ANZ75098.1"/>
    <property type="molecule type" value="Genomic_DNA"/>
</dbReference>
<evidence type="ECO:0000256" key="11">
    <source>
        <dbReference type="SAM" id="MobiDB-lite"/>
    </source>
</evidence>
<feature type="region of interest" description="Disordered" evidence="11">
    <location>
        <begin position="1"/>
        <end position="129"/>
    </location>
</feature>
<dbReference type="SMART" id="SM00220">
    <property type="entry name" value="S_TKc"/>
    <property type="match status" value="1"/>
</dbReference>